<sequence length="163" mass="17966">MAKVVTKWYLGEFMRAAQAHVVRGMTKAVLYCEGVAKQKVSRGNVDGKNPSKPGEPPKTVTGTLRANIGHDVAVTPSEVIGMIGVRKGPANKYARRLELGFHGTVKVKAHTRTQTHAWGRPLKTPKKVRVRAYSYTVNQAPRPYLRPTVAENKEQILKLIAKG</sequence>
<dbReference type="eggNOG" id="ENOG502ZR8G">
    <property type="taxonomic scope" value="Bacteria"/>
</dbReference>
<dbReference type="OrthoDB" id="2970891at2"/>
<feature type="region of interest" description="Disordered" evidence="1">
    <location>
        <begin position="41"/>
        <end position="60"/>
    </location>
</feature>
<dbReference type="STRING" id="644966.Tmar_0043"/>
<gene>
    <name evidence="2" type="ordered locus">Tmar_0043</name>
</gene>
<protein>
    <recommendedName>
        <fullName evidence="4">Phage protein, HK97 gp10 family</fullName>
    </recommendedName>
</protein>
<organism evidence="2 3">
    <name type="scientific">Thermaerobacter marianensis (strain ATCC 700841 / DSM 12885 / JCM 10246 / 7p75a)</name>
    <dbReference type="NCBI Taxonomy" id="644966"/>
    <lineage>
        <taxon>Bacteria</taxon>
        <taxon>Bacillati</taxon>
        <taxon>Bacillota</taxon>
        <taxon>Clostridia</taxon>
        <taxon>Eubacteriales</taxon>
        <taxon>Clostridiales Family XVII. Incertae Sedis</taxon>
        <taxon>Thermaerobacter</taxon>
    </lineage>
</organism>
<dbReference type="AlphaFoldDB" id="E6SKI1"/>
<name>E6SKI1_THEM7</name>
<evidence type="ECO:0000256" key="1">
    <source>
        <dbReference type="SAM" id="MobiDB-lite"/>
    </source>
</evidence>
<dbReference type="EMBL" id="CP002344">
    <property type="protein sequence ID" value="ADU50168.1"/>
    <property type="molecule type" value="Genomic_DNA"/>
</dbReference>
<keyword evidence="3" id="KW-1185">Reference proteome</keyword>
<dbReference type="RefSeq" id="WP_013494474.1">
    <property type="nucleotide sequence ID" value="NC_014831.1"/>
</dbReference>
<reference evidence="2 3" key="1">
    <citation type="journal article" date="2010" name="Stand. Genomic Sci.">
        <title>Complete genome sequence of Thermaerobacter marianensis type strain (7p75a).</title>
        <authorList>
            <person name="Han C."/>
            <person name="Gu W."/>
            <person name="Zhang X."/>
            <person name="Lapidus A."/>
            <person name="Nolan M."/>
            <person name="Copeland A."/>
            <person name="Lucas S."/>
            <person name="Del Rio T.G."/>
            <person name="Tice H."/>
            <person name="Cheng J.F."/>
            <person name="Tapia R."/>
            <person name="Goodwin L."/>
            <person name="Pitluck S."/>
            <person name="Pagani I."/>
            <person name="Ivanova N."/>
            <person name="Mavromatis K."/>
            <person name="Mikhailova N."/>
            <person name="Pati A."/>
            <person name="Chen A."/>
            <person name="Palaniappan K."/>
            <person name="Land M."/>
            <person name="Hauser L."/>
            <person name="Chang Y.J."/>
            <person name="Jeffries C.D."/>
            <person name="Schneider S."/>
            <person name="Rohde M."/>
            <person name="Goker M."/>
            <person name="Pukall R."/>
            <person name="Woyke T."/>
            <person name="Bristow J."/>
            <person name="Eisen J.A."/>
            <person name="Markowitz V."/>
            <person name="Hugenholtz P."/>
            <person name="Kyrpides N.C."/>
            <person name="Klenk H.P."/>
            <person name="Detter J.C."/>
        </authorList>
    </citation>
    <scope>NUCLEOTIDE SEQUENCE [LARGE SCALE GENOMIC DNA]</scope>
    <source>
        <strain evidence="3">ATCC 700841 / DSM 12885 / JCM 10246 / 7p75a</strain>
    </source>
</reference>
<accession>E6SKI1</accession>
<reference evidence="3" key="2">
    <citation type="journal article" date="2010" name="Stand. Genomic Sci.">
        <title>Complete genome sequence of Thermaerobacter marianensis type strain (7p75aT).</title>
        <authorList>
            <person name="Han C."/>
            <person name="Gu W."/>
            <person name="Zhang X."/>
            <person name="Lapidus A."/>
            <person name="Nolan M."/>
            <person name="Copeland A."/>
            <person name="Lucas S."/>
            <person name="Glavina Del Rio T."/>
            <person name="Tice H."/>
            <person name="Cheng J."/>
            <person name="Tapia R."/>
            <person name="Goodwin L."/>
            <person name="Pitluck S."/>
            <person name="Pagani I."/>
            <person name="Ivanova N."/>
            <person name="Mavromatis K."/>
            <person name="Mikhailova N."/>
            <person name="Pati A."/>
            <person name="Chen A."/>
            <person name="Palaniappan K."/>
            <person name="Land M."/>
            <person name="Hauser L."/>
            <person name="Chang Y."/>
            <person name="Jeffries C."/>
            <person name="Schneider S."/>
            <person name="Rohde M."/>
            <person name="Goker M."/>
            <person name="Pukall R."/>
            <person name="Woyke T."/>
            <person name="Bristow J."/>
            <person name="Eisen J."/>
            <person name="Markowitz V."/>
            <person name="Hugenholtz P."/>
            <person name="Kyrpides N."/>
            <person name="Klenk H."/>
            <person name="Detter J."/>
        </authorList>
    </citation>
    <scope>NUCLEOTIDE SEQUENCE [LARGE SCALE GENOMIC DNA]</scope>
    <source>
        <strain evidence="3">ATCC 700841 / DSM 12885 / JCM 10246 / 7p75a</strain>
    </source>
</reference>
<dbReference type="Proteomes" id="UP000008915">
    <property type="component" value="Chromosome"/>
</dbReference>
<proteinExistence type="predicted"/>
<evidence type="ECO:0000313" key="2">
    <source>
        <dbReference type="EMBL" id="ADU50168.1"/>
    </source>
</evidence>
<evidence type="ECO:0008006" key="4">
    <source>
        <dbReference type="Google" id="ProtNLM"/>
    </source>
</evidence>
<evidence type="ECO:0000313" key="3">
    <source>
        <dbReference type="Proteomes" id="UP000008915"/>
    </source>
</evidence>
<dbReference type="HOGENOM" id="CLU_1626288_0_0_9"/>
<dbReference type="KEGG" id="tmr:Tmar_0043"/>